<dbReference type="PANTHER" id="PTHR22801:SF63">
    <property type="entry name" value="C-TYPE LECTIN DOMAIN-CONTAINING PROTEIN"/>
    <property type="match status" value="1"/>
</dbReference>
<dbReference type="InterPro" id="IPR000436">
    <property type="entry name" value="Sushi_SCR_CCP_dom"/>
</dbReference>
<evidence type="ECO:0000259" key="5">
    <source>
        <dbReference type="PROSITE" id="PS50041"/>
    </source>
</evidence>
<keyword evidence="8" id="KW-1185">Reference proteome</keyword>
<feature type="domain" description="C-type lectin" evidence="5">
    <location>
        <begin position="346"/>
        <end position="456"/>
    </location>
</feature>
<organism evidence="7 8">
    <name type="scientific">Sinanodonta woodiana</name>
    <name type="common">Chinese pond mussel</name>
    <name type="synonym">Anodonta woodiana</name>
    <dbReference type="NCBI Taxonomy" id="1069815"/>
    <lineage>
        <taxon>Eukaryota</taxon>
        <taxon>Metazoa</taxon>
        <taxon>Spiralia</taxon>
        <taxon>Lophotrochozoa</taxon>
        <taxon>Mollusca</taxon>
        <taxon>Bivalvia</taxon>
        <taxon>Autobranchia</taxon>
        <taxon>Heteroconchia</taxon>
        <taxon>Palaeoheterodonta</taxon>
        <taxon>Unionida</taxon>
        <taxon>Unionoidea</taxon>
        <taxon>Unionidae</taxon>
        <taxon>Unioninae</taxon>
        <taxon>Sinanodonta</taxon>
    </lineage>
</organism>
<reference evidence="7 8" key="1">
    <citation type="submission" date="2024-11" db="EMBL/GenBank/DDBJ databases">
        <title>Chromosome-level genome assembly of the freshwater bivalve Anodonta woodiana.</title>
        <authorList>
            <person name="Chen X."/>
        </authorList>
    </citation>
    <scope>NUCLEOTIDE SEQUENCE [LARGE SCALE GENOMIC DNA]</scope>
    <source>
        <strain evidence="7">MN2024</strain>
        <tissue evidence="7">Gills</tissue>
    </source>
</reference>
<dbReference type="EMBL" id="JBJQND010000001">
    <property type="protein sequence ID" value="KAL3889590.1"/>
    <property type="molecule type" value="Genomic_DNA"/>
</dbReference>
<dbReference type="Pfam" id="PF00059">
    <property type="entry name" value="Lectin_C"/>
    <property type="match status" value="1"/>
</dbReference>
<evidence type="ECO:0000256" key="4">
    <source>
        <dbReference type="SAM" id="SignalP"/>
    </source>
</evidence>
<comment type="caution">
    <text evidence="3">Lacks conserved residue(s) required for the propagation of feature annotation.</text>
</comment>
<evidence type="ECO:0000256" key="1">
    <source>
        <dbReference type="ARBA" id="ARBA00022729"/>
    </source>
</evidence>
<keyword evidence="1 4" id="KW-0732">Signal</keyword>
<dbReference type="InterPro" id="IPR050801">
    <property type="entry name" value="Ca-Dep_Lectins_ImmuneDev"/>
</dbReference>
<dbReference type="CDD" id="cd00033">
    <property type="entry name" value="CCP"/>
    <property type="match status" value="2"/>
</dbReference>
<evidence type="ECO:0000256" key="2">
    <source>
        <dbReference type="ARBA" id="ARBA00023157"/>
    </source>
</evidence>
<dbReference type="InterPro" id="IPR016186">
    <property type="entry name" value="C-type_lectin-like/link_sf"/>
</dbReference>
<evidence type="ECO:0000313" key="7">
    <source>
        <dbReference type="EMBL" id="KAL3889590.1"/>
    </source>
</evidence>
<feature type="signal peptide" evidence="4">
    <location>
        <begin position="1"/>
        <end position="23"/>
    </location>
</feature>
<dbReference type="SUPFAM" id="SSF56436">
    <property type="entry name" value="C-type lectin-like"/>
    <property type="match status" value="1"/>
</dbReference>
<comment type="caution">
    <text evidence="7">The sequence shown here is derived from an EMBL/GenBank/DDBJ whole genome shotgun (WGS) entry which is preliminary data.</text>
</comment>
<dbReference type="Gene3D" id="2.10.70.10">
    <property type="entry name" value="Complement Module, domain 1"/>
    <property type="match status" value="2"/>
</dbReference>
<feature type="domain" description="Sushi" evidence="6">
    <location>
        <begin position="189"/>
        <end position="248"/>
    </location>
</feature>
<dbReference type="SMART" id="SM00032">
    <property type="entry name" value="CCP"/>
    <property type="match status" value="2"/>
</dbReference>
<keyword evidence="2" id="KW-1015">Disulfide bond</keyword>
<dbReference type="PROSITE" id="PS50923">
    <property type="entry name" value="SUSHI"/>
    <property type="match status" value="1"/>
</dbReference>
<protein>
    <submittedName>
        <fullName evidence="7">Uncharacterized protein</fullName>
    </submittedName>
</protein>
<evidence type="ECO:0000259" key="6">
    <source>
        <dbReference type="PROSITE" id="PS50923"/>
    </source>
</evidence>
<dbReference type="Pfam" id="PF00024">
    <property type="entry name" value="PAN_1"/>
    <property type="match status" value="1"/>
</dbReference>
<name>A0ABD3XVK3_SINWO</name>
<evidence type="ECO:0000256" key="3">
    <source>
        <dbReference type="PROSITE-ProRule" id="PRU00302"/>
    </source>
</evidence>
<evidence type="ECO:0000313" key="8">
    <source>
        <dbReference type="Proteomes" id="UP001634394"/>
    </source>
</evidence>
<dbReference type="SUPFAM" id="SSF57535">
    <property type="entry name" value="Complement control module/SCR domain"/>
    <property type="match status" value="2"/>
</dbReference>
<dbReference type="InterPro" id="IPR035976">
    <property type="entry name" value="Sushi/SCR/CCP_sf"/>
</dbReference>
<dbReference type="Proteomes" id="UP001634394">
    <property type="component" value="Unassembled WGS sequence"/>
</dbReference>
<dbReference type="AlphaFoldDB" id="A0ABD3XVK3"/>
<proteinExistence type="predicted"/>
<dbReference type="InterPro" id="IPR001304">
    <property type="entry name" value="C-type_lectin-like"/>
</dbReference>
<dbReference type="SUPFAM" id="SSF57414">
    <property type="entry name" value="Hairpin loop containing domain-like"/>
    <property type="match status" value="1"/>
</dbReference>
<keyword evidence="3" id="KW-0768">Sushi</keyword>
<dbReference type="CDD" id="cd00037">
    <property type="entry name" value="CLECT"/>
    <property type="match status" value="1"/>
</dbReference>
<gene>
    <name evidence="7" type="ORF">ACJMK2_001926</name>
</gene>
<sequence length="460" mass="51491">MICFRVFILLFQVGCFLFVGSDADCIGFIAEKRQREGVMAQFTPIAAEGCVEICEDLKTCFAVNYFRLNATCQLLNRTVPESKLTKTTKCFYKAVRSPSHEMIDNDPCFKLTCLWDEICMHNTTTNLAECYPFCKNPPAIPGTLIETVEIEVGQNYTYRCRDGLLGKRDQMSTVTCLRDGNWTGTNFTCVCTTPPEKPGAISETTEVSVGQNYTYKCQNGLFEKGDPNPTITCLQDAKWTSIDFICAKQNWTQDTIHVNNIQQSIEISNKIGIDLLACMLQCDEKVNICLSFFYDNLTNRCILSSSFRRGLPQGYTTSNGFVYYTAPSVSCDMGYINVTLSGSYFCIKLYVNGGKFDHAMTKCESEKAKLLVATTQTQIADLVNKTADNDTVWAYIGISDAAKEGTWVSWDGSTVTPFWQTGEPSNTVAQNCAFVGYTIRRVIDMSCNETQPFICHKQLL</sequence>
<dbReference type="PANTHER" id="PTHR22801">
    <property type="entry name" value="LITHOSTATHINE"/>
    <property type="match status" value="1"/>
</dbReference>
<accession>A0ABD3XVK3</accession>
<dbReference type="InterPro" id="IPR016187">
    <property type="entry name" value="CTDL_fold"/>
</dbReference>
<dbReference type="InterPro" id="IPR003609">
    <property type="entry name" value="Pan_app"/>
</dbReference>
<dbReference type="PROSITE" id="PS50041">
    <property type="entry name" value="C_TYPE_LECTIN_2"/>
    <property type="match status" value="1"/>
</dbReference>
<dbReference type="SMART" id="SM00034">
    <property type="entry name" value="CLECT"/>
    <property type="match status" value="1"/>
</dbReference>
<dbReference type="Pfam" id="PF00084">
    <property type="entry name" value="Sushi"/>
    <property type="match status" value="2"/>
</dbReference>
<feature type="chain" id="PRO_5044879318" evidence="4">
    <location>
        <begin position="24"/>
        <end position="460"/>
    </location>
</feature>
<dbReference type="Gene3D" id="3.10.100.10">
    <property type="entry name" value="Mannose-Binding Protein A, subunit A"/>
    <property type="match status" value="1"/>
</dbReference>